<dbReference type="OrthoDB" id="1742357at2759"/>
<evidence type="ECO:0000313" key="2">
    <source>
        <dbReference type="EMBL" id="KAF3444683.1"/>
    </source>
</evidence>
<evidence type="ECO:0000313" key="3">
    <source>
        <dbReference type="Proteomes" id="UP000796880"/>
    </source>
</evidence>
<dbReference type="EMBL" id="VOIH02000006">
    <property type="protein sequence ID" value="KAF3444683.1"/>
    <property type="molecule type" value="Genomic_DNA"/>
</dbReference>
<keyword evidence="3" id="KW-1185">Reference proteome</keyword>
<keyword evidence="1" id="KW-0732">Signal</keyword>
<protein>
    <submittedName>
        <fullName evidence="2">Uncharacterized protein</fullName>
    </submittedName>
</protein>
<organism evidence="2 3">
    <name type="scientific">Rhamnella rubrinervis</name>
    <dbReference type="NCBI Taxonomy" id="2594499"/>
    <lineage>
        <taxon>Eukaryota</taxon>
        <taxon>Viridiplantae</taxon>
        <taxon>Streptophyta</taxon>
        <taxon>Embryophyta</taxon>
        <taxon>Tracheophyta</taxon>
        <taxon>Spermatophyta</taxon>
        <taxon>Magnoliopsida</taxon>
        <taxon>eudicotyledons</taxon>
        <taxon>Gunneridae</taxon>
        <taxon>Pentapetalae</taxon>
        <taxon>rosids</taxon>
        <taxon>fabids</taxon>
        <taxon>Rosales</taxon>
        <taxon>Rhamnaceae</taxon>
        <taxon>rhamnoid group</taxon>
        <taxon>Rhamneae</taxon>
        <taxon>Rhamnella</taxon>
    </lineage>
</organism>
<dbReference type="AlphaFoldDB" id="A0A8K0MGD2"/>
<feature type="chain" id="PRO_5035478089" evidence="1">
    <location>
        <begin position="30"/>
        <end position="78"/>
    </location>
</feature>
<reference evidence="2" key="1">
    <citation type="submission" date="2020-03" db="EMBL/GenBank/DDBJ databases">
        <title>A high-quality chromosome-level genome assembly of a woody plant with both climbing and erect habits, Rhamnella rubrinervis.</title>
        <authorList>
            <person name="Lu Z."/>
            <person name="Yang Y."/>
            <person name="Zhu X."/>
            <person name="Sun Y."/>
        </authorList>
    </citation>
    <scope>NUCLEOTIDE SEQUENCE</scope>
    <source>
        <strain evidence="2">BYM</strain>
        <tissue evidence="2">Leaf</tissue>
    </source>
</reference>
<sequence>MARGLKPHCFPVFALFLSFLLLWISASQARTLCDPIDHHHVTAPPAGLSQEGSAHYYVDILGLWGIKTTGPSAPGEGH</sequence>
<name>A0A8K0MGD2_9ROSA</name>
<evidence type="ECO:0000256" key="1">
    <source>
        <dbReference type="SAM" id="SignalP"/>
    </source>
</evidence>
<feature type="signal peptide" evidence="1">
    <location>
        <begin position="1"/>
        <end position="29"/>
    </location>
</feature>
<dbReference type="Proteomes" id="UP000796880">
    <property type="component" value="Unassembled WGS sequence"/>
</dbReference>
<accession>A0A8K0MGD2</accession>
<proteinExistence type="predicted"/>
<gene>
    <name evidence="2" type="ORF">FNV43_RR14376</name>
</gene>
<comment type="caution">
    <text evidence="2">The sequence shown here is derived from an EMBL/GenBank/DDBJ whole genome shotgun (WGS) entry which is preliminary data.</text>
</comment>